<dbReference type="Pfam" id="PF04505">
    <property type="entry name" value="CD225"/>
    <property type="match status" value="1"/>
</dbReference>
<evidence type="ECO:0000256" key="2">
    <source>
        <dbReference type="ARBA" id="ARBA00006843"/>
    </source>
</evidence>
<evidence type="ECO:0000313" key="8">
    <source>
        <dbReference type="EMBL" id="KAJ8332884.1"/>
    </source>
</evidence>
<keyword evidence="3 7" id="KW-0812">Transmembrane</keyword>
<dbReference type="PANTHER" id="PTHR14948:SF46">
    <property type="entry name" value="DISPANIN SUBFAMILY A MEMBER 2B-LIKE-RELATED"/>
    <property type="match status" value="1"/>
</dbReference>
<name>A0A9Q1E631_SYNKA</name>
<dbReference type="GO" id="GO:0016020">
    <property type="term" value="C:membrane"/>
    <property type="evidence" value="ECO:0007669"/>
    <property type="project" value="UniProtKB-SubCell"/>
</dbReference>
<evidence type="ECO:0000256" key="1">
    <source>
        <dbReference type="ARBA" id="ARBA00004370"/>
    </source>
</evidence>
<dbReference type="PANTHER" id="PTHR14948">
    <property type="entry name" value="NG5"/>
    <property type="match status" value="1"/>
</dbReference>
<protein>
    <submittedName>
        <fullName evidence="8">Uncharacterized protein</fullName>
    </submittedName>
</protein>
<dbReference type="InterPro" id="IPR007593">
    <property type="entry name" value="CD225/Dispanin_fam"/>
</dbReference>
<evidence type="ECO:0000256" key="5">
    <source>
        <dbReference type="ARBA" id="ARBA00023136"/>
    </source>
</evidence>
<keyword evidence="4 7" id="KW-1133">Transmembrane helix</keyword>
<accession>A0A9Q1E631</accession>
<evidence type="ECO:0000313" key="9">
    <source>
        <dbReference type="Proteomes" id="UP001152622"/>
    </source>
</evidence>
<comment type="subcellular location">
    <subcellularLocation>
        <location evidence="1">Membrane</location>
    </subcellularLocation>
</comment>
<feature type="region of interest" description="Disordered" evidence="6">
    <location>
        <begin position="16"/>
        <end position="37"/>
    </location>
</feature>
<dbReference type="InterPro" id="IPR051423">
    <property type="entry name" value="CD225/Dispanin"/>
</dbReference>
<comment type="caution">
    <text evidence="8">The sequence shown here is derived from an EMBL/GenBank/DDBJ whole genome shotgun (WGS) entry which is preliminary data.</text>
</comment>
<proteinExistence type="inferred from homology"/>
<dbReference type="AlphaFoldDB" id="A0A9Q1E631"/>
<evidence type="ECO:0000256" key="4">
    <source>
        <dbReference type="ARBA" id="ARBA00022989"/>
    </source>
</evidence>
<dbReference type="Proteomes" id="UP001152622">
    <property type="component" value="Chromosome 24"/>
</dbReference>
<evidence type="ECO:0000256" key="7">
    <source>
        <dbReference type="SAM" id="Phobius"/>
    </source>
</evidence>
<feature type="transmembrane region" description="Helical" evidence="7">
    <location>
        <begin position="61"/>
        <end position="83"/>
    </location>
</feature>
<keyword evidence="9" id="KW-1185">Reference proteome</keyword>
<evidence type="ECO:0000256" key="6">
    <source>
        <dbReference type="SAM" id="MobiDB-lite"/>
    </source>
</evidence>
<reference evidence="8" key="1">
    <citation type="journal article" date="2023" name="Science">
        <title>Genome structures resolve the early diversification of teleost fishes.</title>
        <authorList>
            <person name="Parey E."/>
            <person name="Louis A."/>
            <person name="Montfort J."/>
            <person name="Bouchez O."/>
            <person name="Roques C."/>
            <person name="Iampietro C."/>
            <person name="Lluch J."/>
            <person name="Castinel A."/>
            <person name="Donnadieu C."/>
            <person name="Desvignes T."/>
            <person name="Floi Bucao C."/>
            <person name="Jouanno E."/>
            <person name="Wen M."/>
            <person name="Mejri S."/>
            <person name="Dirks R."/>
            <person name="Jansen H."/>
            <person name="Henkel C."/>
            <person name="Chen W.J."/>
            <person name="Zahm M."/>
            <person name="Cabau C."/>
            <person name="Klopp C."/>
            <person name="Thompson A.W."/>
            <person name="Robinson-Rechavi M."/>
            <person name="Braasch I."/>
            <person name="Lecointre G."/>
            <person name="Bobe J."/>
            <person name="Postlethwait J.H."/>
            <person name="Berthelot C."/>
            <person name="Roest Crollius H."/>
            <person name="Guiguen Y."/>
        </authorList>
    </citation>
    <scope>NUCLEOTIDE SEQUENCE</scope>
    <source>
        <tissue evidence="8">Blood</tissue>
    </source>
</reference>
<organism evidence="8 9">
    <name type="scientific">Synaphobranchus kaupii</name>
    <name type="common">Kaup's arrowtooth eel</name>
    <dbReference type="NCBI Taxonomy" id="118154"/>
    <lineage>
        <taxon>Eukaryota</taxon>
        <taxon>Metazoa</taxon>
        <taxon>Chordata</taxon>
        <taxon>Craniata</taxon>
        <taxon>Vertebrata</taxon>
        <taxon>Euteleostomi</taxon>
        <taxon>Actinopterygii</taxon>
        <taxon>Neopterygii</taxon>
        <taxon>Teleostei</taxon>
        <taxon>Anguilliformes</taxon>
        <taxon>Synaphobranchidae</taxon>
        <taxon>Synaphobranchus</taxon>
    </lineage>
</organism>
<gene>
    <name evidence="8" type="ORF">SKAU_G00417800</name>
</gene>
<dbReference type="EMBL" id="JAINUF010000024">
    <property type="protein sequence ID" value="KAJ8332884.1"/>
    <property type="molecule type" value="Genomic_DNA"/>
</dbReference>
<comment type="similarity">
    <text evidence="2">Belongs to the CD225/Dispanin family.</text>
</comment>
<keyword evidence="5 7" id="KW-0472">Membrane</keyword>
<sequence>MSGGYAQPPQYGGAPCPYPPQLGSSTPPTPGQYQQGTQPMVTVQPTVFVTQTPLVHPKPDYLGYSIFTMLCCCLPLGLAALIYSIKTRDSNNQGLQQKAEMSSRTARNLNHAALGIGIAIIILYIVYTAVFASNFH</sequence>
<evidence type="ECO:0000256" key="3">
    <source>
        <dbReference type="ARBA" id="ARBA00022692"/>
    </source>
</evidence>
<feature type="transmembrane region" description="Helical" evidence="7">
    <location>
        <begin position="112"/>
        <end position="132"/>
    </location>
</feature>
<dbReference type="OrthoDB" id="6083617at2759"/>